<dbReference type="OrthoDB" id="3519228at2"/>
<evidence type="ECO:0000313" key="3">
    <source>
        <dbReference type="Proteomes" id="UP000066480"/>
    </source>
</evidence>
<dbReference type="InterPro" id="IPR029058">
    <property type="entry name" value="AB_hydrolase_fold"/>
</dbReference>
<protein>
    <recommendedName>
        <fullName evidence="1">AB hydrolase-1 domain-containing protein</fullName>
    </recommendedName>
</protein>
<dbReference type="GO" id="GO:0047372">
    <property type="term" value="F:monoacylglycerol lipase activity"/>
    <property type="evidence" value="ECO:0007669"/>
    <property type="project" value="TreeGrafter"/>
</dbReference>
<dbReference type="InterPro" id="IPR000073">
    <property type="entry name" value="AB_hydrolase_1"/>
</dbReference>
<dbReference type="STRING" id="571913.VV02_08285"/>
<dbReference type="AlphaFoldDB" id="A0A0K1JPW1"/>
<feature type="domain" description="AB hydrolase-1" evidence="1">
    <location>
        <begin position="13"/>
        <end position="242"/>
    </location>
</feature>
<dbReference type="EMBL" id="CP011112">
    <property type="protein sequence ID" value="AKU18752.1"/>
    <property type="molecule type" value="Genomic_DNA"/>
</dbReference>
<dbReference type="PANTHER" id="PTHR43798">
    <property type="entry name" value="MONOACYLGLYCEROL LIPASE"/>
    <property type="match status" value="1"/>
</dbReference>
<name>A0A0K1JPW1_9MICO</name>
<dbReference type="GO" id="GO:0046464">
    <property type="term" value="P:acylglycerol catabolic process"/>
    <property type="evidence" value="ECO:0007669"/>
    <property type="project" value="TreeGrafter"/>
</dbReference>
<dbReference type="PANTHER" id="PTHR43798:SF5">
    <property type="entry name" value="MONOACYLGLYCEROL LIPASE ABHD6"/>
    <property type="match status" value="1"/>
</dbReference>
<dbReference type="Proteomes" id="UP000066480">
    <property type="component" value="Chromosome"/>
</dbReference>
<dbReference type="Gene3D" id="3.40.50.1820">
    <property type="entry name" value="alpha/beta hydrolase"/>
    <property type="match status" value="1"/>
</dbReference>
<dbReference type="InterPro" id="IPR050266">
    <property type="entry name" value="AB_hydrolase_sf"/>
</dbReference>
<dbReference type="SUPFAM" id="SSF53474">
    <property type="entry name" value="alpha/beta-Hydrolases"/>
    <property type="match status" value="1"/>
</dbReference>
<sequence length="256" mass="27032">MYVVEDGPSDASVVVLIHGYAGSTLWWEPLVPALAADRRVVRVDLLGHGRSTSSTTGYGIADQARRIAAVADALGVETCAVVGHSTGGQVATALAEQRPDLVTRLALIDTGPHPDAFRAQGRASRLVALRGIGPLAWRLRSDSSIREGLTGAVSGDIDLSDQIVADVKAMTYQAFSQTPKAGLAYVGERSVPLRLADLDVPTLVIFGVDDRRWRSSAAEDYRTIAGARLELLPGIGHTPMLESPALTGELLAAFLA</sequence>
<dbReference type="PRINTS" id="PR00111">
    <property type="entry name" value="ABHYDROLASE"/>
</dbReference>
<organism evidence="2 3">
    <name type="scientific">Luteipulveratus mongoliensis</name>
    <dbReference type="NCBI Taxonomy" id="571913"/>
    <lineage>
        <taxon>Bacteria</taxon>
        <taxon>Bacillati</taxon>
        <taxon>Actinomycetota</taxon>
        <taxon>Actinomycetes</taxon>
        <taxon>Micrococcales</taxon>
        <taxon>Dermacoccaceae</taxon>
        <taxon>Luteipulveratus</taxon>
    </lineage>
</organism>
<dbReference type="GO" id="GO:0016020">
    <property type="term" value="C:membrane"/>
    <property type="evidence" value="ECO:0007669"/>
    <property type="project" value="TreeGrafter"/>
</dbReference>
<reference evidence="2 3" key="1">
    <citation type="submission" date="2015-03" db="EMBL/GenBank/DDBJ databases">
        <title>Luteipulveratus halotolerans sp. nov., a novel actinobacterium (Dermacoccaceae) from Sarawak, Malaysia.</title>
        <authorList>
            <person name="Juboi H."/>
            <person name="Basik A."/>
            <person name="Shamsul S.S."/>
            <person name="Arnold P."/>
            <person name="Schmitt E.K."/>
            <person name="Sanglier J.-J."/>
            <person name="Yeo T."/>
        </authorList>
    </citation>
    <scope>NUCLEOTIDE SEQUENCE [LARGE SCALE GENOMIC DNA]</scope>
    <source>
        <strain evidence="2 3">MN07-A0370</strain>
    </source>
</reference>
<keyword evidence="3" id="KW-1185">Reference proteome</keyword>
<gene>
    <name evidence="2" type="ORF">VV02_08285</name>
</gene>
<accession>A0A0K1JPW1</accession>
<evidence type="ECO:0000259" key="1">
    <source>
        <dbReference type="Pfam" id="PF00561"/>
    </source>
</evidence>
<dbReference type="KEGG" id="lmoi:VV02_08285"/>
<evidence type="ECO:0000313" key="2">
    <source>
        <dbReference type="EMBL" id="AKU18752.1"/>
    </source>
</evidence>
<proteinExistence type="predicted"/>
<dbReference type="Pfam" id="PF00561">
    <property type="entry name" value="Abhydrolase_1"/>
    <property type="match status" value="1"/>
</dbReference>